<evidence type="ECO:0000313" key="2">
    <source>
        <dbReference type="EMBL" id="TMM62555.1"/>
    </source>
</evidence>
<gene>
    <name evidence="2" type="ORF">FEF10_20945</name>
</gene>
<organism evidence="2 3">
    <name type="scientific">Pseudomonas protegens</name>
    <dbReference type="NCBI Taxonomy" id="380021"/>
    <lineage>
        <taxon>Bacteria</taxon>
        <taxon>Pseudomonadati</taxon>
        <taxon>Pseudomonadota</taxon>
        <taxon>Gammaproteobacteria</taxon>
        <taxon>Pseudomonadales</taxon>
        <taxon>Pseudomonadaceae</taxon>
        <taxon>Pseudomonas</taxon>
    </lineage>
</organism>
<dbReference type="EMBL" id="VAVY01000003">
    <property type="protein sequence ID" value="TMM62555.1"/>
    <property type="molecule type" value="Genomic_DNA"/>
</dbReference>
<sequence length="198" mass="21917">MTRSKFLKGTEIISSAIDRPESGSVNHHSAVGLQFCLQKHNASRLHYDLRLELGGVLKSWAIPKGPSLDPKVHRLAVHVEDHPLDYATFEGHISEGNYGAGEVIVWDLGIWLPEGDPYQAYAKGKLRFRLQGRKLGGDWSLFRTRLGGKGEQWLLVKLKDAYSRGQLDYDVLQEKPLSVISGKSLLISKGAKQSSGNG</sequence>
<protein>
    <recommendedName>
        <fullName evidence="1">DNA ligase D 3'-phosphoesterase domain-containing protein</fullName>
    </recommendedName>
</protein>
<evidence type="ECO:0000259" key="1">
    <source>
        <dbReference type="Pfam" id="PF13298"/>
    </source>
</evidence>
<keyword evidence="3" id="KW-1185">Reference proteome</keyword>
<reference evidence="2 3" key="1">
    <citation type="submission" date="2019-05" db="EMBL/GenBank/DDBJ databases">
        <title>Identification and Biocontrol Activity Analysis of Biocontrol Strain PF-1 Based on Genome-wide Data.</title>
        <authorList>
            <person name="Qi J."/>
        </authorList>
    </citation>
    <scope>NUCLEOTIDE SEQUENCE [LARGE SCALE GENOMIC DNA]</scope>
    <source>
        <strain evidence="2 3">PF-1</strain>
    </source>
</reference>
<dbReference type="PANTHER" id="PTHR39465">
    <property type="entry name" value="DNA LIGASE D, 3'-PHOSPHOESTERASE DOMAIN"/>
    <property type="match status" value="1"/>
</dbReference>
<name>A0ABY2VE28_9PSED</name>
<dbReference type="InterPro" id="IPR014144">
    <property type="entry name" value="LigD_PE_domain"/>
</dbReference>
<evidence type="ECO:0000313" key="3">
    <source>
        <dbReference type="Proteomes" id="UP000310095"/>
    </source>
</evidence>
<dbReference type="Pfam" id="PF13298">
    <property type="entry name" value="LigD_N"/>
    <property type="match status" value="1"/>
</dbReference>
<comment type="caution">
    <text evidence="2">The sequence shown here is derived from an EMBL/GenBank/DDBJ whole genome shotgun (WGS) entry which is preliminary data.</text>
</comment>
<dbReference type="Proteomes" id="UP000310095">
    <property type="component" value="Unassembled WGS sequence"/>
</dbReference>
<dbReference type="NCBIfam" id="TIGR02777">
    <property type="entry name" value="LigD_PE_dom"/>
    <property type="match status" value="1"/>
</dbReference>
<accession>A0ABY2VE28</accession>
<proteinExistence type="predicted"/>
<feature type="domain" description="DNA ligase D 3'-phosphoesterase" evidence="1">
    <location>
        <begin position="38"/>
        <end position="143"/>
    </location>
</feature>
<dbReference type="PANTHER" id="PTHR39465:SF1">
    <property type="entry name" value="DNA LIGASE D 3'-PHOSPHOESTERASE DOMAIN-CONTAINING PROTEIN"/>
    <property type="match status" value="1"/>
</dbReference>